<evidence type="ECO:0000256" key="11">
    <source>
        <dbReference type="ARBA" id="ARBA00023154"/>
    </source>
</evidence>
<evidence type="ECO:0000313" key="17">
    <source>
        <dbReference type="EMBL" id="MRI86239.1"/>
    </source>
</evidence>
<dbReference type="GO" id="GO:0009089">
    <property type="term" value="P:lysine biosynthetic process via diaminopimelate"/>
    <property type="evidence" value="ECO:0007669"/>
    <property type="project" value="UniProtKB-UniPathway"/>
</dbReference>
<dbReference type="NCBIfam" id="TIGR00657">
    <property type="entry name" value="asp_kinases"/>
    <property type="match status" value="1"/>
</dbReference>
<dbReference type="InterPro" id="IPR005260">
    <property type="entry name" value="Asp_kin_monofn"/>
</dbReference>
<dbReference type="InterPro" id="IPR054352">
    <property type="entry name" value="ACT_Aspartokinase"/>
</dbReference>
<comment type="function">
    <text evidence="1">Catalyzes the phosphorylation of the beta-carboxyl group of aspartic acid with ATP to yield 4-phospho-L-aspartate, which is involved in the branched biosynthetic pathway leading to the biosynthesis of amino acids threonine, isoleucine and methionine.</text>
</comment>
<dbReference type="PANTHER" id="PTHR21499:SF67">
    <property type="entry name" value="ASPARTOKINASE 3"/>
    <property type="match status" value="1"/>
</dbReference>
<dbReference type="Gene3D" id="3.40.1160.10">
    <property type="entry name" value="Acetylglutamate kinase-like"/>
    <property type="match status" value="1"/>
</dbReference>
<dbReference type="InterPro" id="IPR018042">
    <property type="entry name" value="Aspartate_kinase_CS"/>
</dbReference>
<name>A0A6I2GLW9_9LACT</name>
<dbReference type="FunFam" id="3.30.2130.10:FF:000001">
    <property type="entry name" value="Bifunctional aspartokinase/homoserine dehydrogenase"/>
    <property type="match status" value="1"/>
</dbReference>
<dbReference type="NCBIfam" id="NF006540">
    <property type="entry name" value="PRK09034.1"/>
    <property type="match status" value="1"/>
</dbReference>
<dbReference type="InterPro" id="IPR002912">
    <property type="entry name" value="ACT_dom"/>
</dbReference>
<dbReference type="UniPathway" id="UPA00050">
    <property type="reaction ID" value="UER00461"/>
</dbReference>
<evidence type="ECO:0000256" key="2">
    <source>
        <dbReference type="ARBA" id="ARBA00004766"/>
    </source>
</evidence>
<evidence type="ECO:0000256" key="10">
    <source>
        <dbReference type="ARBA" id="ARBA00022915"/>
    </source>
</evidence>
<dbReference type="UniPathway" id="UPA00051">
    <property type="reaction ID" value="UER00462"/>
</dbReference>
<dbReference type="SUPFAM" id="SSF53633">
    <property type="entry name" value="Carbamate kinase-like"/>
    <property type="match status" value="1"/>
</dbReference>
<evidence type="ECO:0000256" key="13">
    <source>
        <dbReference type="PIRSR" id="PIRSR000726-1"/>
    </source>
</evidence>
<dbReference type="RefSeq" id="WP_153863940.1">
    <property type="nucleotide sequence ID" value="NZ_WJQS01000010.1"/>
</dbReference>
<comment type="pathway">
    <text evidence="2 15">Amino-acid biosynthesis; L-lysine biosynthesis via DAP pathway; (S)-tetrahydrodipicolinate from L-aspartate: step 1/4.</text>
</comment>
<dbReference type="GO" id="GO:0019877">
    <property type="term" value="P:diaminopimelate biosynthetic process"/>
    <property type="evidence" value="ECO:0007669"/>
    <property type="project" value="UniProtKB-KW"/>
</dbReference>
<dbReference type="Pfam" id="PF22468">
    <property type="entry name" value="ACT_9"/>
    <property type="match status" value="1"/>
</dbReference>
<evidence type="ECO:0000256" key="15">
    <source>
        <dbReference type="RuleBase" id="RU004249"/>
    </source>
</evidence>
<dbReference type="EMBL" id="WJQS01000010">
    <property type="protein sequence ID" value="MRI86239.1"/>
    <property type="molecule type" value="Genomic_DNA"/>
</dbReference>
<feature type="binding site" evidence="13">
    <location>
        <position position="119"/>
    </location>
    <ligand>
        <name>substrate</name>
    </ligand>
</feature>
<dbReference type="Gene3D" id="3.30.2130.10">
    <property type="entry name" value="VC0802-like"/>
    <property type="match status" value="1"/>
</dbReference>
<evidence type="ECO:0000256" key="14">
    <source>
        <dbReference type="RuleBase" id="RU003448"/>
    </source>
</evidence>
<feature type="binding site" evidence="13">
    <location>
        <begin position="218"/>
        <end position="219"/>
    </location>
    <ligand>
        <name>ATP</name>
        <dbReference type="ChEBI" id="CHEBI:30616"/>
    </ligand>
</feature>
<evidence type="ECO:0000256" key="12">
    <source>
        <dbReference type="ARBA" id="ARBA00047872"/>
    </source>
</evidence>
<keyword evidence="10" id="KW-0220">Diaminopimelate biosynthesis</keyword>
<feature type="domain" description="ACT" evidence="16">
    <location>
        <begin position="389"/>
        <end position="450"/>
    </location>
</feature>
<keyword evidence="8 14" id="KW-0418">Kinase</keyword>
<dbReference type="Proteomes" id="UP000430975">
    <property type="component" value="Unassembled WGS sequence"/>
</dbReference>
<dbReference type="CDD" id="cd04911">
    <property type="entry name" value="ACT_AKiii-YclM-BS_1"/>
    <property type="match status" value="1"/>
</dbReference>
<keyword evidence="11" id="KW-0457">Lysine biosynthesis</keyword>
<comment type="pathway">
    <text evidence="4 15">Amino-acid biosynthesis; L-threonine biosynthesis; L-threonine from L-aspartate: step 1/5.</text>
</comment>
<dbReference type="PANTHER" id="PTHR21499">
    <property type="entry name" value="ASPARTATE KINASE"/>
    <property type="match status" value="1"/>
</dbReference>
<keyword evidence="6 14" id="KW-0808">Transferase</keyword>
<keyword evidence="9 13" id="KW-0067">ATP-binding</keyword>
<keyword evidence="15" id="KW-0028">Amino-acid biosynthesis</keyword>
<evidence type="ECO:0000313" key="18">
    <source>
        <dbReference type="Proteomes" id="UP000430975"/>
    </source>
</evidence>
<organism evidence="17 18">
    <name type="scientific">Fundicoccus ignavus</name>
    <dbReference type="NCBI Taxonomy" id="2664442"/>
    <lineage>
        <taxon>Bacteria</taxon>
        <taxon>Bacillati</taxon>
        <taxon>Bacillota</taxon>
        <taxon>Bacilli</taxon>
        <taxon>Lactobacillales</taxon>
        <taxon>Aerococcaceae</taxon>
        <taxon>Fundicoccus</taxon>
    </lineage>
</organism>
<dbReference type="InterPro" id="IPR001048">
    <property type="entry name" value="Asp/Glu/Uridylate_kinase"/>
</dbReference>
<dbReference type="PROSITE" id="PS51671">
    <property type="entry name" value="ACT"/>
    <property type="match status" value="1"/>
</dbReference>
<feature type="binding site" evidence="13">
    <location>
        <begin position="5"/>
        <end position="8"/>
    </location>
    <ligand>
        <name>ATP</name>
        <dbReference type="ChEBI" id="CHEBI:30616"/>
    </ligand>
</feature>
<protein>
    <recommendedName>
        <fullName evidence="14">Aspartokinase</fullName>
        <ecNumber evidence="14">2.7.2.4</ecNumber>
    </recommendedName>
</protein>
<reference evidence="17 18" key="1">
    <citation type="submission" date="2019-11" db="EMBL/GenBank/DDBJ databases">
        <title>Characterisation of Fundicoccus ignavus gen. nov. sp. nov., a novel genus of the family Aerococcaceae isolated from bulk tank milk.</title>
        <authorList>
            <person name="Siebert A."/>
            <person name="Huptas C."/>
            <person name="Wenning M."/>
            <person name="Scherer S."/>
            <person name="Doll E.V."/>
        </authorList>
    </citation>
    <scope>NUCLEOTIDE SEQUENCE [LARGE SCALE GENOMIC DNA]</scope>
    <source>
        <strain evidence="17 18">WS4759</strain>
    </source>
</reference>
<dbReference type="GO" id="GO:0005829">
    <property type="term" value="C:cytosol"/>
    <property type="evidence" value="ECO:0007669"/>
    <property type="project" value="TreeGrafter"/>
</dbReference>
<dbReference type="GO" id="GO:0005524">
    <property type="term" value="F:ATP binding"/>
    <property type="evidence" value="ECO:0007669"/>
    <property type="project" value="UniProtKB-KW"/>
</dbReference>
<evidence type="ECO:0000256" key="1">
    <source>
        <dbReference type="ARBA" id="ARBA00003121"/>
    </source>
</evidence>
<evidence type="ECO:0000256" key="9">
    <source>
        <dbReference type="ARBA" id="ARBA00022840"/>
    </source>
</evidence>
<dbReference type="PIRSF" id="PIRSF000726">
    <property type="entry name" value="Asp_kin"/>
    <property type="match status" value="1"/>
</dbReference>
<evidence type="ECO:0000256" key="5">
    <source>
        <dbReference type="ARBA" id="ARBA00010122"/>
    </source>
</evidence>
<dbReference type="AlphaFoldDB" id="A0A6I2GLW9"/>
<dbReference type="PROSITE" id="PS00324">
    <property type="entry name" value="ASPARTOKINASE"/>
    <property type="match status" value="1"/>
</dbReference>
<evidence type="ECO:0000256" key="7">
    <source>
        <dbReference type="ARBA" id="ARBA00022741"/>
    </source>
</evidence>
<comment type="pathway">
    <text evidence="3 15">Amino-acid biosynthesis; L-methionine biosynthesis via de novo pathway; L-homoserine from L-aspartate: step 1/3.</text>
</comment>
<comment type="similarity">
    <text evidence="5 14">Belongs to the aspartokinase family.</text>
</comment>
<evidence type="ECO:0000256" key="4">
    <source>
        <dbReference type="ARBA" id="ARBA00005139"/>
    </source>
</evidence>
<evidence type="ECO:0000256" key="8">
    <source>
        <dbReference type="ARBA" id="ARBA00022777"/>
    </source>
</evidence>
<dbReference type="InterPro" id="IPR001341">
    <property type="entry name" value="Asp_kinase"/>
</dbReference>
<feature type="binding site" evidence="13">
    <location>
        <position position="49"/>
    </location>
    <ligand>
        <name>substrate</name>
    </ligand>
</feature>
<dbReference type="Pfam" id="PF00696">
    <property type="entry name" value="AA_kinase"/>
    <property type="match status" value="1"/>
</dbReference>
<dbReference type="FunFam" id="3.40.1160.10:FF:000027">
    <property type="entry name" value="Aspartokinase"/>
    <property type="match status" value="1"/>
</dbReference>
<dbReference type="InterPro" id="IPR036393">
    <property type="entry name" value="AceGlu_kinase-like_sf"/>
</dbReference>
<dbReference type="UniPathway" id="UPA00034">
    <property type="reaction ID" value="UER00015"/>
</dbReference>
<dbReference type="GO" id="GO:0009090">
    <property type="term" value="P:homoserine biosynthetic process"/>
    <property type="evidence" value="ECO:0007669"/>
    <property type="project" value="TreeGrafter"/>
</dbReference>
<evidence type="ECO:0000259" key="16">
    <source>
        <dbReference type="PROSITE" id="PS51671"/>
    </source>
</evidence>
<proteinExistence type="inferred from homology"/>
<dbReference type="GO" id="GO:0009088">
    <property type="term" value="P:threonine biosynthetic process"/>
    <property type="evidence" value="ECO:0007669"/>
    <property type="project" value="UniProtKB-UniPathway"/>
</dbReference>
<dbReference type="InterPro" id="IPR045865">
    <property type="entry name" value="ACT-like_dom_sf"/>
</dbReference>
<comment type="caution">
    <text evidence="17">The sequence shown here is derived from an EMBL/GenBank/DDBJ whole genome shotgun (WGS) entry which is preliminary data.</text>
</comment>
<dbReference type="InterPro" id="IPR042199">
    <property type="entry name" value="AsparK_Bifunc_asparK/hSer_DH"/>
</dbReference>
<accession>A0A6I2GLW9</accession>
<sequence length="450" mass="50003">MKVAKFGGSSLSSAGQIRKVATIIKNDPEIRAVVVSAPGKREEADTKVTDLLIALFTNHLAGLNVQPAIDSILTRYQLIVEELGLSDGLIDRFERTLRSYLNNIKDDARLLDALKSAGEDFNAQVVSDYLVSLGLKAAYLSPKDAGIVVTDEPSNAQLLPESYDYLKQLIGSDTLYVIPGFFGYSKKGDIVTFPRGGSDITGAIVARGLEADVYENFTDQSYIFSAHPGHVRNPHAINAITYREMRELSYSGFSIFHDEALEPLYQVKIPVQIKNTNEPEIDGTRIVAERSDVNDYPVIGISSDEGFTSITLRQYLLNREVGYTRRLLQIFEDHNISIEHIPSGIDNISIIIRSHRLKENELQQIVQEIQDKLNPEWVQIEEDLAMMVIVGEGMREVTGLANKATSALAENNINIRMINQGASEISMIFAIAMKDQKKALAGLYEKYFNA</sequence>
<gene>
    <name evidence="17" type="ORF">GIY09_10315</name>
</gene>
<dbReference type="SUPFAM" id="SSF55021">
    <property type="entry name" value="ACT-like"/>
    <property type="match status" value="2"/>
</dbReference>
<dbReference type="EC" id="2.7.2.4" evidence="14"/>
<keyword evidence="18" id="KW-1185">Reference proteome</keyword>
<comment type="catalytic activity">
    <reaction evidence="12 14">
        <text>L-aspartate + ATP = 4-phospho-L-aspartate + ADP</text>
        <dbReference type="Rhea" id="RHEA:23776"/>
        <dbReference type="ChEBI" id="CHEBI:29991"/>
        <dbReference type="ChEBI" id="CHEBI:30616"/>
        <dbReference type="ChEBI" id="CHEBI:57535"/>
        <dbReference type="ChEBI" id="CHEBI:456216"/>
        <dbReference type="EC" id="2.7.2.4"/>
    </reaction>
</comment>
<keyword evidence="7 13" id="KW-0547">Nucleotide-binding</keyword>
<dbReference type="CDD" id="cd04916">
    <property type="entry name" value="ACT_AKiii-YclM-BS_2"/>
    <property type="match status" value="1"/>
</dbReference>
<evidence type="ECO:0000256" key="6">
    <source>
        <dbReference type="ARBA" id="ARBA00022679"/>
    </source>
</evidence>
<dbReference type="GO" id="GO:0004072">
    <property type="term" value="F:aspartate kinase activity"/>
    <property type="evidence" value="ECO:0007669"/>
    <property type="project" value="UniProtKB-EC"/>
</dbReference>
<evidence type="ECO:0000256" key="3">
    <source>
        <dbReference type="ARBA" id="ARBA00004986"/>
    </source>
</evidence>
<dbReference type="Gene3D" id="1.20.120.1320">
    <property type="entry name" value="Aspartokinase, catalytic domain"/>
    <property type="match status" value="1"/>
</dbReference>